<dbReference type="SMART" id="SM00466">
    <property type="entry name" value="SRA"/>
    <property type="match status" value="1"/>
</dbReference>
<reference evidence="4 5" key="1">
    <citation type="submission" date="2024-10" db="EMBL/GenBank/DDBJ databases">
        <title>The Natural Products Discovery Center: Release of the First 8490 Sequenced Strains for Exploring Actinobacteria Biosynthetic Diversity.</title>
        <authorList>
            <person name="Kalkreuter E."/>
            <person name="Kautsar S.A."/>
            <person name="Yang D."/>
            <person name="Bader C.D."/>
            <person name="Teijaro C.N."/>
            <person name="Fluegel L."/>
            <person name="Davis C.M."/>
            <person name="Simpson J.R."/>
            <person name="Lauterbach L."/>
            <person name="Steele A.D."/>
            <person name="Gui C."/>
            <person name="Meng S."/>
            <person name="Li G."/>
            <person name="Viehrig K."/>
            <person name="Ye F."/>
            <person name="Su P."/>
            <person name="Kiefer A.F."/>
            <person name="Nichols A."/>
            <person name="Cepeda A.J."/>
            <person name="Yan W."/>
            <person name="Fan B."/>
            <person name="Jiang Y."/>
            <person name="Adhikari A."/>
            <person name="Zheng C.-J."/>
            <person name="Schuster L."/>
            <person name="Cowan T.M."/>
            <person name="Smanski M.J."/>
            <person name="Chevrette M.G."/>
            <person name="De Carvalho L.P.S."/>
            <person name="Shen B."/>
        </authorList>
    </citation>
    <scope>NUCLEOTIDE SEQUENCE [LARGE SCALE GENOMIC DNA]</scope>
    <source>
        <strain evidence="4 5">NPDC013366</strain>
    </source>
</reference>
<sequence length="360" mass="41061">MTQVIDSFQYGDVRERKIGHIEGIAPGAEFHRRVQVKRNSLHSDTMRGISKLVDDDGSYIADAIVLHGGYQDDHDDWDTIRYTGASPDADKYEVKGVPRLRRSQSWDYADNAALKRSYERGHPVRVIRGWKGDSRYSPVDCYRYDGLYLVTDIRTAVAQSPAPDGTPIKICQFDLKRLPEDRQDPTALEGQITDLLERRDAAPEEGPEHEGIADEPDEQVDREEEPAQQEKFPETRLTRVQRLIRDNAVIRNVKRLHGGECQVCGLRLLGPNGKPYSEGAHIRPLGKPHRGPDVEPNVLCLCPNCHVGLDIGAFVIEDDWSIVVRAGAFGVNVRPKLKRRPQHKIHLDYVRYHREWWLSR</sequence>
<dbReference type="CDD" id="cd00085">
    <property type="entry name" value="HNHc"/>
    <property type="match status" value="1"/>
</dbReference>
<comment type="caution">
    <text evidence="4">The sequence shown here is derived from an EMBL/GenBank/DDBJ whole genome shotgun (WGS) entry which is preliminary data.</text>
</comment>
<accession>A0ABW6YMV7</accession>
<evidence type="ECO:0000259" key="3">
    <source>
        <dbReference type="PROSITE" id="PS51015"/>
    </source>
</evidence>
<feature type="region of interest" description="Disordered" evidence="2">
    <location>
        <begin position="200"/>
        <end position="235"/>
    </location>
</feature>
<comment type="subcellular location">
    <subcellularLocation>
        <location evidence="1">Chromosome</location>
    </subcellularLocation>
</comment>
<dbReference type="RefSeq" id="WP_106980655.1">
    <property type="nucleotide sequence ID" value="NZ_JBFACJ010000001.1"/>
</dbReference>
<name>A0ABW6YMV7_9ACTN</name>
<feature type="domain" description="YDG" evidence="3">
    <location>
        <begin position="19"/>
        <end position="177"/>
    </location>
</feature>
<evidence type="ECO:0000313" key="5">
    <source>
        <dbReference type="Proteomes" id="UP001603418"/>
    </source>
</evidence>
<dbReference type="PANTHER" id="PTHR45660:SF13">
    <property type="entry name" value="HISTONE-LYSINE N-METHYLTRANSFERASE SETMAR"/>
    <property type="match status" value="1"/>
</dbReference>
<dbReference type="SUPFAM" id="SSF88697">
    <property type="entry name" value="PUA domain-like"/>
    <property type="match status" value="1"/>
</dbReference>
<dbReference type="PROSITE" id="PS51015">
    <property type="entry name" value="YDG"/>
    <property type="match status" value="1"/>
</dbReference>
<keyword evidence="5" id="KW-1185">Reference proteome</keyword>
<dbReference type="InterPro" id="IPR003615">
    <property type="entry name" value="HNH_nuc"/>
</dbReference>
<organism evidence="4 5">
    <name type="scientific">Streptomyces eurythermus</name>
    <dbReference type="NCBI Taxonomy" id="42237"/>
    <lineage>
        <taxon>Bacteria</taxon>
        <taxon>Bacillati</taxon>
        <taxon>Actinomycetota</taxon>
        <taxon>Actinomycetes</taxon>
        <taxon>Kitasatosporales</taxon>
        <taxon>Streptomycetaceae</taxon>
        <taxon>Streptomyces</taxon>
    </lineage>
</organism>
<gene>
    <name evidence="4" type="ORF">ACF1HC_00700</name>
</gene>
<protein>
    <submittedName>
        <fullName evidence="4">YDG/SRA domain-containing protein</fullName>
    </submittedName>
</protein>
<dbReference type="EMBL" id="JBICBM010000001">
    <property type="protein sequence ID" value="MFF9880135.1"/>
    <property type="molecule type" value="Genomic_DNA"/>
</dbReference>
<proteinExistence type="predicted"/>
<dbReference type="Pfam" id="PF13391">
    <property type="entry name" value="HNH_2"/>
    <property type="match status" value="1"/>
</dbReference>
<dbReference type="InterPro" id="IPR015947">
    <property type="entry name" value="PUA-like_sf"/>
</dbReference>
<dbReference type="InterPro" id="IPR003105">
    <property type="entry name" value="SRA_YDG"/>
</dbReference>
<dbReference type="Proteomes" id="UP001603418">
    <property type="component" value="Unassembled WGS sequence"/>
</dbReference>
<dbReference type="Gene3D" id="2.30.280.10">
    <property type="entry name" value="SRA-YDG"/>
    <property type="match status" value="1"/>
</dbReference>
<evidence type="ECO:0000313" key="4">
    <source>
        <dbReference type="EMBL" id="MFF9880135.1"/>
    </source>
</evidence>
<dbReference type="InterPro" id="IPR036987">
    <property type="entry name" value="SRA-YDG_sf"/>
</dbReference>
<dbReference type="InterPro" id="IPR051357">
    <property type="entry name" value="H3K9_HMTase_SUVAR3-9"/>
</dbReference>
<evidence type="ECO:0000256" key="2">
    <source>
        <dbReference type="SAM" id="MobiDB-lite"/>
    </source>
</evidence>
<feature type="compositionally biased region" description="Acidic residues" evidence="2">
    <location>
        <begin position="213"/>
        <end position="227"/>
    </location>
</feature>
<dbReference type="PANTHER" id="PTHR45660">
    <property type="entry name" value="HISTONE-LYSINE N-METHYLTRANSFERASE SETMAR"/>
    <property type="match status" value="1"/>
</dbReference>
<evidence type="ECO:0000256" key="1">
    <source>
        <dbReference type="ARBA" id="ARBA00004286"/>
    </source>
</evidence>
<feature type="compositionally biased region" description="Basic and acidic residues" evidence="2">
    <location>
        <begin position="200"/>
        <end position="212"/>
    </location>
</feature>
<dbReference type="Pfam" id="PF02182">
    <property type="entry name" value="SAD_SRA"/>
    <property type="match status" value="1"/>
</dbReference>